<protein>
    <submittedName>
        <fullName evidence="2">Uncharacterized protein</fullName>
    </submittedName>
</protein>
<organism evidence="2 3">
    <name type="scientific">Catenaria anguillulae PL171</name>
    <dbReference type="NCBI Taxonomy" id="765915"/>
    <lineage>
        <taxon>Eukaryota</taxon>
        <taxon>Fungi</taxon>
        <taxon>Fungi incertae sedis</taxon>
        <taxon>Blastocladiomycota</taxon>
        <taxon>Blastocladiomycetes</taxon>
        <taxon>Blastocladiales</taxon>
        <taxon>Catenariaceae</taxon>
        <taxon>Catenaria</taxon>
    </lineage>
</organism>
<reference evidence="2 3" key="1">
    <citation type="submission" date="2016-07" db="EMBL/GenBank/DDBJ databases">
        <title>Pervasive Adenine N6-methylation of Active Genes in Fungi.</title>
        <authorList>
            <consortium name="DOE Joint Genome Institute"/>
            <person name="Mondo S.J."/>
            <person name="Dannebaum R.O."/>
            <person name="Kuo R.C."/>
            <person name="Labutti K."/>
            <person name="Haridas S."/>
            <person name="Kuo A."/>
            <person name="Salamov A."/>
            <person name="Ahrendt S.R."/>
            <person name="Lipzen A."/>
            <person name="Sullivan W."/>
            <person name="Andreopoulos W.B."/>
            <person name="Clum A."/>
            <person name="Lindquist E."/>
            <person name="Daum C."/>
            <person name="Ramamoorthy G.K."/>
            <person name="Gryganskyi A."/>
            <person name="Culley D."/>
            <person name="Magnuson J.K."/>
            <person name="James T.Y."/>
            <person name="O'Malley M.A."/>
            <person name="Stajich J.E."/>
            <person name="Spatafora J.W."/>
            <person name="Visel A."/>
            <person name="Grigoriev I.V."/>
        </authorList>
    </citation>
    <scope>NUCLEOTIDE SEQUENCE [LARGE SCALE GENOMIC DNA]</scope>
    <source>
        <strain evidence="2 3">PL171</strain>
    </source>
</reference>
<comment type="caution">
    <text evidence="2">The sequence shown here is derived from an EMBL/GenBank/DDBJ whole genome shotgun (WGS) entry which is preliminary data.</text>
</comment>
<feature type="compositionally biased region" description="Basic and acidic residues" evidence="1">
    <location>
        <begin position="109"/>
        <end position="121"/>
    </location>
</feature>
<dbReference type="EMBL" id="MCFL01000028">
    <property type="protein sequence ID" value="ORZ34485.1"/>
    <property type="molecule type" value="Genomic_DNA"/>
</dbReference>
<sequence length="155" mass="16276">MVECLGHALVFSAPLVAARRCREKGDIASVAAVIDCHITNDNRVSLIRLPATLATTVTAVTATGSQSQIPPPTSFRATARSHASLPSRPLYCAPAVQDGSIRNATGQYREGDSQPESRLRLASETAPTSSTQHIQRHPPAATAPMTTTSNSGTTT</sequence>
<dbReference type="Proteomes" id="UP000193411">
    <property type="component" value="Unassembled WGS sequence"/>
</dbReference>
<keyword evidence="3" id="KW-1185">Reference proteome</keyword>
<evidence type="ECO:0000313" key="2">
    <source>
        <dbReference type="EMBL" id="ORZ34485.1"/>
    </source>
</evidence>
<proteinExistence type="predicted"/>
<evidence type="ECO:0000256" key="1">
    <source>
        <dbReference type="SAM" id="MobiDB-lite"/>
    </source>
</evidence>
<dbReference type="AlphaFoldDB" id="A0A1Y2HIV2"/>
<evidence type="ECO:0000313" key="3">
    <source>
        <dbReference type="Proteomes" id="UP000193411"/>
    </source>
</evidence>
<accession>A0A1Y2HIV2</accession>
<gene>
    <name evidence="2" type="ORF">BCR44DRAFT_403373</name>
</gene>
<feature type="compositionally biased region" description="Low complexity" evidence="1">
    <location>
        <begin position="138"/>
        <end position="155"/>
    </location>
</feature>
<name>A0A1Y2HIV2_9FUNG</name>
<feature type="region of interest" description="Disordered" evidence="1">
    <location>
        <begin position="102"/>
        <end position="155"/>
    </location>
</feature>